<sequence>MSSTGIMKRLYTGEGGVNFVGRRRLWYTITGVVLAVCILMVIIRGFTLGIDFQGGTKINMPAGDLDPTRVEQVFTEATDVEPVMVQIVGAGDSRVLEINSERLSDEQIAQAREALFDAFKPEDGTGTPSPDAIGDSTVSESWGSTITNRMLISLGAFLVLIFGYIAFRFERDMAISAIAALGVDAVVIAGIYALIGFEVTPATVIGLLTVLSFSLYDTVVVFDKVKENTAGFESTTRRTYGELSNLAINQTVMRSISTTVISALPIAALMVVAVWLMGVGTLKDLALVQLIGIIEGTFSSVFLATPFLVSLKNRQRKVREHNERVAAARAGENASEDDSEDASDKGEFARNADGKRIVSVPAAPAPRRSTQNASGKSWRPGSE</sequence>
<dbReference type="InterPro" id="IPR022813">
    <property type="entry name" value="SecD/SecF_arch_bac"/>
</dbReference>
<dbReference type="NCBIfam" id="TIGR00966">
    <property type="entry name" value="transloc_SecF"/>
    <property type="match status" value="1"/>
</dbReference>
<accession>A0A5C5UGT1</accession>
<dbReference type="OrthoDB" id="9774769at2"/>
<comment type="subunit">
    <text evidence="9">Forms a complex with SecD. Part of the essential Sec protein translocation apparatus which comprises SecA, SecYEG and auxiliary proteins SecDF. Other proteins may also be involved.</text>
</comment>
<evidence type="ECO:0000256" key="5">
    <source>
        <dbReference type="ARBA" id="ARBA00022927"/>
    </source>
</evidence>
<feature type="transmembrane region" description="Helical" evidence="9">
    <location>
        <begin position="260"/>
        <end position="280"/>
    </location>
</feature>
<protein>
    <recommendedName>
        <fullName evidence="9">Protein-export membrane protein SecF</fullName>
    </recommendedName>
</protein>
<evidence type="ECO:0000256" key="8">
    <source>
        <dbReference type="ARBA" id="ARBA00023136"/>
    </source>
</evidence>
<dbReference type="GO" id="GO:0015450">
    <property type="term" value="F:protein-transporting ATPase activity"/>
    <property type="evidence" value="ECO:0007669"/>
    <property type="project" value="InterPro"/>
</dbReference>
<dbReference type="PANTHER" id="PTHR30081:SF8">
    <property type="entry name" value="PROTEIN TRANSLOCASE SUBUNIT SECF"/>
    <property type="match status" value="1"/>
</dbReference>
<dbReference type="HAMAP" id="MF_01464_B">
    <property type="entry name" value="SecF_B"/>
    <property type="match status" value="1"/>
</dbReference>
<evidence type="ECO:0000256" key="3">
    <source>
        <dbReference type="ARBA" id="ARBA00022475"/>
    </source>
</evidence>
<comment type="caution">
    <text evidence="12">The sequence shown here is derived from an EMBL/GenBank/DDBJ whole genome shotgun (WGS) entry which is preliminary data.</text>
</comment>
<dbReference type="EMBL" id="VOHM01000015">
    <property type="protein sequence ID" value="TWT24555.1"/>
    <property type="molecule type" value="Genomic_DNA"/>
</dbReference>
<feature type="compositionally biased region" description="Basic and acidic residues" evidence="10">
    <location>
        <begin position="342"/>
        <end position="356"/>
    </location>
</feature>
<name>A0A5C5UGT1_9CORY</name>
<dbReference type="PANTHER" id="PTHR30081">
    <property type="entry name" value="PROTEIN-EXPORT MEMBRANE PROTEIN SEC"/>
    <property type="match status" value="1"/>
</dbReference>
<dbReference type="GO" id="GO:0005886">
    <property type="term" value="C:plasma membrane"/>
    <property type="evidence" value="ECO:0007669"/>
    <property type="project" value="UniProtKB-SubCell"/>
</dbReference>
<evidence type="ECO:0000256" key="2">
    <source>
        <dbReference type="ARBA" id="ARBA00022448"/>
    </source>
</evidence>
<dbReference type="PRINTS" id="PR01755">
    <property type="entry name" value="SECFTRNLCASE"/>
</dbReference>
<keyword evidence="8 9" id="KW-0472">Membrane</keyword>
<keyword evidence="2 9" id="KW-0813">Transport</keyword>
<organism evidence="12 13">
    <name type="scientific">Corynebacterium canis</name>
    <dbReference type="NCBI Taxonomy" id="679663"/>
    <lineage>
        <taxon>Bacteria</taxon>
        <taxon>Bacillati</taxon>
        <taxon>Actinomycetota</taxon>
        <taxon>Actinomycetes</taxon>
        <taxon>Mycobacteriales</taxon>
        <taxon>Corynebacteriaceae</taxon>
        <taxon>Corynebacterium</taxon>
    </lineage>
</organism>
<evidence type="ECO:0000313" key="12">
    <source>
        <dbReference type="EMBL" id="TWT24555.1"/>
    </source>
</evidence>
<dbReference type="Gene3D" id="1.20.1640.10">
    <property type="entry name" value="Multidrug efflux transporter AcrB transmembrane domain"/>
    <property type="match status" value="1"/>
</dbReference>
<evidence type="ECO:0000256" key="4">
    <source>
        <dbReference type="ARBA" id="ARBA00022692"/>
    </source>
</evidence>
<evidence type="ECO:0000256" key="1">
    <source>
        <dbReference type="ARBA" id="ARBA00004651"/>
    </source>
</evidence>
<dbReference type="InterPro" id="IPR048634">
    <property type="entry name" value="SecD_SecF_C"/>
</dbReference>
<evidence type="ECO:0000259" key="11">
    <source>
        <dbReference type="Pfam" id="PF02355"/>
    </source>
</evidence>
<gene>
    <name evidence="9 12" type="primary">secF</name>
    <name evidence="12" type="ORF">FRX94_07660</name>
</gene>
<reference evidence="12 13" key="1">
    <citation type="submission" date="2019-08" db="EMBL/GenBank/DDBJ databases">
        <authorList>
            <person name="Lei W."/>
        </authorList>
    </citation>
    <scope>NUCLEOTIDE SEQUENCE [LARGE SCALE GENOMIC DNA]</scope>
    <source>
        <strain evidence="12 13">CCUG 58627</strain>
    </source>
</reference>
<keyword evidence="5 9" id="KW-0653">Protein transport</keyword>
<feature type="transmembrane region" description="Helical" evidence="9">
    <location>
        <begin position="174"/>
        <end position="195"/>
    </location>
</feature>
<keyword evidence="13" id="KW-1185">Reference proteome</keyword>
<dbReference type="RefSeq" id="WP_146324546.1">
    <property type="nucleotide sequence ID" value="NZ_BAABLR010000020.1"/>
</dbReference>
<evidence type="ECO:0000256" key="7">
    <source>
        <dbReference type="ARBA" id="ARBA00023010"/>
    </source>
</evidence>
<dbReference type="InterPro" id="IPR022645">
    <property type="entry name" value="SecD/SecF_bac"/>
</dbReference>
<dbReference type="Pfam" id="PF07549">
    <property type="entry name" value="Sec_GG"/>
    <property type="match status" value="1"/>
</dbReference>
<feature type="transmembrane region" description="Helical" evidence="9">
    <location>
        <begin position="286"/>
        <end position="309"/>
    </location>
</feature>
<evidence type="ECO:0000256" key="6">
    <source>
        <dbReference type="ARBA" id="ARBA00022989"/>
    </source>
</evidence>
<evidence type="ECO:0000313" key="13">
    <source>
        <dbReference type="Proteomes" id="UP000320791"/>
    </source>
</evidence>
<dbReference type="InterPro" id="IPR022646">
    <property type="entry name" value="SecD/SecF_CS"/>
</dbReference>
<keyword evidence="3 9" id="KW-1003">Cell membrane</keyword>
<keyword evidence="6 9" id="KW-1133">Transmembrane helix</keyword>
<feature type="transmembrane region" description="Helical" evidence="9">
    <location>
        <begin position="25"/>
        <end position="46"/>
    </location>
</feature>
<keyword evidence="7 9" id="KW-0811">Translocation</keyword>
<evidence type="ECO:0000256" key="10">
    <source>
        <dbReference type="SAM" id="MobiDB-lite"/>
    </source>
</evidence>
<dbReference type="Pfam" id="PF02355">
    <property type="entry name" value="SecD_SecF_C"/>
    <property type="match status" value="1"/>
</dbReference>
<dbReference type="Proteomes" id="UP000320791">
    <property type="component" value="Unassembled WGS sequence"/>
</dbReference>
<dbReference type="SUPFAM" id="SSF82866">
    <property type="entry name" value="Multidrug efflux transporter AcrB transmembrane domain"/>
    <property type="match status" value="1"/>
</dbReference>
<proteinExistence type="inferred from homology"/>
<comment type="similarity">
    <text evidence="9">Belongs to the SecD/SecF family. SecF subfamily.</text>
</comment>
<dbReference type="AlphaFoldDB" id="A0A5C5UGT1"/>
<dbReference type="GO" id="GO:0006605">
    <property type="term" value="P:protein targeting"/>
    <property type="evidence" value="ECO:0007669"/>
    <property type="project" value="UniProtKB-UniRule"/>
</dbReference>
<comment type="subcellular location">
    <subcellularLocation>
        <location evidence="1 9">Cell membrane</location>
        <topology evidence="1 9">Multi-pass membrane protein</topology>
    </subcellularLocation>
</comment>
<evidence type="ECO:0000256" key="9">
    <source>
        <dbReference type="HAMAP-Rule" id="MF_01464"/>
    </source>
</evidence>
<dbReference type="GO" id="GO:0065002">
    <property type="term" value="P:intracellular protein transmembrane transport"/>
    <property type="evidence" value="ECO:0007669"/>
    <property type="project" value="UniProtKB-UniRule"/>
</dbReference>
<feature type="transmembrane region" description="Helical" evidence="9">
    <location>
        <begin position="201"/>
        <end position="222"/>
    </location>
</feature>
<feature type="region of interest" description="Disordered" evidence="10">
    <location>
        <begin position="323"/>
        <end position="383"/>
    </location>
</feature>
<feature type="transmembrane region" description="Helical" evidence="9">
    <location>
        <begin position="150"/>
        <end position="167"/>
    </location>
</feature>
<feature type="domain" description="Protein export membrane protein SecD/SecF C-terminal" evidence="11">
    <location>
        <begin position="131"/>
        <end position="313"/>
    </location>
</feature>
<dbReference type="GO" id="GO:0043952">
    <property type="term" value="P:protein transport by the Sec complex"/>
    <property type="evidence" value="ECO:0007669"/>
    <property type="project" value="UniProtKB-UniRule"/>
</dbReference>
<keyword evidence="4 9" id="KW-0812">Transmembrane</keyword>
<comment type="function">
    <text evidence="9">Part of the Sec protein translocase complex. Interacts with the SecYEG preprotein conducting channel. SecDF uses the proton motive force (PMF) to complete protein translocation after the ATP-dependent function of SecA.</text>
</comment>
<dbReference type="InterPro" id="IPR005665">
    <property type="entry name" value="SecF_bac"/>
</dbReference>